<evidence type="ECO:0000313" key="3">
    <source>
        <dbReference type="Proteomes" id="UP000027135"/>
    </source>
</evidence>
<dbReference type="Proteomes" id="UP000027135">
    <property type="component" value="Unassembled WGS sequence"/>
</dbReference>
<reference evidence="2 3" key="1">
    <citation type="journal article" date="2014" name="Nat. Commun.">
        <title>Molecular traces of alternative social organization in a termite genome.</title>
        <authorList>
            <person name="Terrapon N."/>
            <person name="Li C."/>
            <person name="Robertson H.M."/>
            <person name="Ji L."/>
            <person name="Meng X."/>
            <person name="Booth W."/>
            <person name="Chen Z."/>
            <person name="Childers C.P."/>
            <person name="Glastad K.M."/>
            <person name="Gokhale K."/>
            <person name="Gowin J."/>
            <person name="Gronenberg W."/>
            <person name="Hermansen R.A."/>
            <person name="Hu H."/>
            <person name="Hunt B.G."/>
            <person name="Huylmans A.K."/>
            <person name="Khalil S.M."/>
            <person name="Mitchell R.D."/>
            <person name="Munoz-Torres M.C."/>
            <person name="Mustard J.A."/>
            <person name="Pan H."/>
            <person name="Reese J.T."/>
            <person name="Scharf M.E."/>
            <person name="Sun F."/>
            <person name="Vogel H."/>
            <person name="Xiao J."/>
            <person name="Yang W."/>
            <person name="Yang Z."/>
            <person name="Yang Z."/>
            <person name="Zhou J."/>
            <person name="Zhu J."/>
            <person name="Brent C.S."/>
            <person name="Elsik C.G."/>
            <person name="Goodisman M.A."/>
            <person name="Liberles D.A."/>
            <person name="Roe R.M."/>
            <person name="Vargo E.L."/>
            <person name="Vilcinskas A."/>
            <person name="Wang J."/>
            <person name="Bornberg-Bauer E."/>
            <person name="Korb J."/>
            <person name="Zhang G."/>
            <person name="Liebig J."/>
        </authorList>
    </citation>
    <scope>NUCLEOTIDE SEQUENCE [LARGE SCALE GENOMIC DNA]</scope>
    <source>
        <tissue evidence="2">Whole organism</tissue>
    </source>
</reference>
<dbReference type="InParanoid" id="A0A067QZ12"/>
<dbReference type="EMBL" id="KK852818">
    <property type="protein sequence ID" value="KDR15643.1"/>
    <property type="molecule type" value="Genomic_DNA"/>
</dbReference>
<name>A0A067QZ12_ZOONE</name>
<proteinExistence type="predicted"/>
<feature type="region of interest" description="Disordered" evidence="1">
    <location>
        <begin position="42"/>
        <end position="62"/>
    </location>
</feature>
<sequence length="106" mass="11969">MDDYQTTSVSPIDTFHDVVETNSSKVISNASVVRYTPSNQRTDLSQNTRTFPADNRPDSLTSPEETWKCFVCGQLAPKMLTNYFSLIDLAPPGTTWKCKLCCQWRA</sequence>
<keyword evidence="3" id="KW-1185">Reference proteome</keyword>
<accession>A0A067QZ12</accession>
<gene>
    <name evidence="2" type="ORF">L798_09719</name>
</gene>
<evidence type="ECO:0000256" key="1">
    <source>
        <dbReference type="SAM" id="MobiDB-lite"/>
    </source>
</evidence>
<organism evidence="2 3">
    <name type="scientific">Zootermopsis nevadensis</name>
    <name type="common">Dampwood termite</name>
    <dbReference type="NCBI Taxonomy" id="136037"/>
    <lineage>
        <taxon>Eukaryota</taxon>
        <taxon>Metazoa</taxon>
        <taxon>Ecdysozoa</taxon>
        <taxon>Arthropoda</taxon>
        <taxon>Hexapoda</taxon>
        <taxon>Insecta</taxon>
        <taxon>Pterygota</taxon>
        <taxon>Neoptera</taxon>
        <taxon>Polyneoptera</taxon>
        <taxon>Dictyoptera</taxon>
        <taxon>Blattodea</taxon>
        <taxon>Blattoidea</taxon>
        <taxon>Termitoidae</taxon>
        <taxon>Termopsidae</taxon>
        <taxon>Zootermopsis</taxon>
    </lineage>
</organism>
<protein>
    <submittedName>
        <fullName evidence="2">Uncharacterized protein</fullName>
    </submittedName>
</protein>
<evidence type="ECO:0000313" key="2">
    <source>
        <dbReference type="EMBL" id="KDR15643.1"/>
    </source>
</evidence>
<dbReference type="AlphaFoldDB" id="A0A067QZ12"/>